<comment type="subcellular location">
    <subcellularLocation>
        <location evidence="12">Cell membrane</location>
        <topology evidence="12">Multi-pass membrane protein</topology>
    </subcellularLocation>
    <subcellularLocation>
        <location evidence="12">Bacterial flagellum basal body</location>
    </subcellularLocation>
</comment>
<evidence type="ECO:0000256" key="7">
    <source>
        <dbReference type="ARBA" id="ARBA00022927"/>
    </source>
</evidence>
<dbReference type="EMBL" id="CP007501">
    <property type="protein sequence ID" value="AKD24782.1"/>
    <property type="molecule type" value="Genomic_DNA"/>
</dbReference>
<evidence type="ECO:0000256" key="10">
    <source>
        <dbReference type="ARBA" id="ARBA00023143"/>
    </source>
</evidence>
<dbReference type="STRING" id="1835254.CL55_00004490"/>
<evidence type="ECO:0000256" key="4">
    <source>
        <dbReference type="ARBA" id="ARBA00022475"/>
    </source>
</evidence>
<dbReference type="Proteomes" id="UP000061135">
    <property type="component" value="Chromosome"/>
</dbReference>
<evidence type="ECO:0000313" key="13">
    <source>
        <dbReference type="EMBL" id="AKD24782.1"/>
    </source>
</evidence>
<comment type="function">
    <text evidence="12">Plays a role in the flagellum-specific transport system.</text>
</comment>
<evidence type="ECO:0000256" key="6">
    <source>
        <dbReference type="ARBA" id="ARBA00022795"/>
    </source>
</evidence>
<organism evidence="13 14">
    <name type="scientific">Polynucleobacter duraquae</name>
    <dbReference type="NCBI Taxonomy" id="1835254"/>
    <lineage>
        <taxon>Bacteria</taxon>
        <taxon>Pseudomonadati</taxon>
        <taxon>Pseudomonadota</taxon>
        <taxon>Betaproteobacteria</taxon>
        <taxon>Burkholderiales</taxon>
        <taxon>Burkholderiaceae</taxon>
        <taxon>Polynucleobacter</taxon>
    </lineage>
</organism>
<protein>
    <recommendedName>
        <fullName evidence="2 12">Flagellar biosynthetic protein FliP</fullName>
    </recommendedName>
</protein>
<dbReference type="GO" id="GO:0009306">
    <property type="term" value="P:protein secretion"/>
    <property type="evidence" value="ECO:0007669"/>
    <property type="project" value="UniProtKB-UniRule"/>
</dbReference>
<keyword evidence="7 12" id="KW-0653">Protein transport</keyword>
<keyword evidence="11 12" id="KW-1006">Bacterial flagellum protein export</keyword>
<feature type="transmembrane region" description="Helical" evidence="12">
    <location>
        <begin position="226"/>
        <end position="247"/>
    </location>
</feature>
<dbReference type="AlphaFoldDB" id="A0A0E3ZKD5"/>
<evidence type="ECO:0000256" key="3">
    <source>
        <dbReference type="ARBA" id="ARBA00022448"/>
    </source>
</evidence>
<keyword evidence="6 12" id="KW-1005">Bacterial flagellum biogenesis</keyword>
<evidence type="ECO:0000256" key="9">
    <source>
        <dbReference type="ARBA" id="ARBA00023136"/>
    </source>
</evidence>
<evidence type="ECO:0000256" key="5">
    <source>
        <dbReference type="ARBA" id="ARBA00022692"/>
    </source>
</evidence>
<dbReference type="PATRIC" id="fig|576611.7.peg.453"/>
<dbReference type="OrthoDB" id="9805111at2"/>
<keyword evidence="13" id="KW-0282">Flagellum</keyword>
<comment type="similarity">
    <text evidence="1 12">Belongs to the FliP/MopC/SpaP family.</text>
</comment>
<gene>
    <name evidence="12" type="primary">fliP</name>
    <name evidence="13" type="ORF">CL55_00004490</name>
</gene>
<evidence type="ECO:0000256" key="1">
    <source>
        <dbReference type="ARBA" id="ARBA00006257"/>
    </source>
</evidence>
<dbReference type="InterPro" id="IPR005837">
    <property type="entry name" value="FliP"/>
</dbReference>
<keyword evidence="10" id="KW-0975">Bacterial flagellum</keyword>
<dbReference type="GO" id="GO:0009425">
    <property type="term" value="C:bacterial-type flagellum basal body"/>
    <property type="evidence" value="ECO:0007669"/>
    <property type="project" value="UniProtKB-SubCell"/>
</dbReference>
<feature type="transmembrane region" description="Helical" evidence="12">
    <location>
        <begin position="48"/>
        <end position="78"/>
    </location>
</feature>
<dbReference type="GO" id="GO:0044781">
    <property type="term" value="P:bacterial-type flagellum organization"/>
    <property type="evidence" value="ECO:0007669"/>
    <property type="project" value="UniProtKB-UniRule"/>
</dbReference>
<keyword evidence="13" id="KW-0966">Cell projection</keyword>
<proteinExistence type="inferred from homology"/>
<evidence type="ECO:0000313" key="14">
    <source>
        <dbReference type="Proteomes" id="UP000061135"/>
    </source>
</evidence>
<dbReference type="Pfam" id="PF00813">
    <property type="entry name" value="FliP"/>
    <property type="match status" value="1"/>
</dbReference>
<dbReference type="PANTHER" id="PTHR30587">
    <property type="entry name" value="FLAGELLAR BIOSYNTHETIC PROTEIN FLIP"/>
    <property type="match status" value="1"/>
</dbReference>
<keyword evidence="4 12" id="KW-1003">Cell membrane</keyword>
<dbReference type="RefSeq" id="WP_046329689.1">
    <property type="nucleotide sequence ID" value="NZ_CP007501.1"/>
</dbReference>
<keyword evidence="5 12" id="KW-0812">Transmembrane</keyword>
<keyword evidence="14" id="KW-1185">Reference proteome</keyword>
<dbReference type="PRINTS" id="PR01302">
    <property type="entry name" value="TYPE3IMPPROT"/>
</dbReference>
<evidence type="ECO:0000256" key="2">
    <source>
        <dbReference type="ARBA" id="ARBA00021714"/>
    </source>
</evidence>
<feature type="transmembrane region" description="Helical" evidence="12">
    <location>
        <begin position="7"/>
        <end position="28"/>
    </location>
</feature>
<feature type="transmembrane region" description="Helical" evidence="12">
    <location>
        <begin position="186"/>
        <end position="214"/>
    </location>
</feature>
<evidence type="ECO:0000256" key="12">
    <source>
        <dbReference type="RuleBase" id="RU362069"/>
    </source>
</evidence>
<reference evidence="13 14" key="1">
    <citation type="submission" date="2014-03" db="EMBL/GenBank/DDBJ databases">
        <title>Genome of Polynucleobacter strain MWH-MoK4.</title>
        <authorList>
            <person name="Hahn M.W."/>
        </authorList>
    </citation>
    <scope>NUCLEOTIDE SEQUENCE [LARGE SCALE GENOMIC DNA]</scope>
    <source>
        <strain evidence="13 14">MWH-MoK4</strain>
    </source>
</reference>
<dbReference type="HOGENOM" id="CLU_042028_3_1_4"/>
<name>A0A0E3ZKD5_9BURK</name>
<evidence type="ECO:0000256" key="11">
    <source>
        <dbReference type="ARBA" id="ARBA00023225"/>
    </source>
</evidence>
<keyword evidence="13" id="KW-0969">Cilium</keyword>
<dbReference type="PRINTS" id="PR00951">
    <property type="entry name" value="FLGBIOSNFLIP"/>
</dbReference>
<feature type="transmembrane region" description="Helical" evidence="12">
    <location>
        <begin position="90"/>
        <end position="109"/>
    </location>
</feature>
<dbReference type="NCBIfam" id="NF009438">
    <property type="entry name" value="PRK12797.1"/>
    <property type="match status" value="1"/>
</dbReference>
<dbReference type="KEGG" id="pdq:CL55_00004490"/>
<dbReference type="PANTHER" id="PTHR30587:SF0">
    <property type="entry name" value="FLAGELLAR BIOSYNTHETIC PROTEIN FLIP"/>
    <property type="match status" value="1"/>
</dbReference>
<dbReference type="NCBIfam" id="TIGR01103">
    <property type="entry name" value="fliP"/>
    <property type="match status" value="1"/>
</dbReference>
<dbReference type="GO" id="GO:0005886">
    <property type="term" value="C:plasma membrane"/>
    <property type="evidence" value="ECO:0007669"/>
    <property type="project" value="UniProtKB-SubCell"/>
</dbReference>
<sequence>MKNKITFYITGVIGLLGFFPLIAWSQTLPLVTTKQVGGGTSYSVPVETVLALTALSFLPAALILMTSFTRILIVFSLLRQAMGLTTMPPNIVLIGLSLFLTLFIMNPVFDSMYKNAYQPYSVGKMAFPQAIEIGSKPLKEFMLKQTRKDDLNLFVKLYGVEIEAREDVPFTVLIPAFAISEIKTGFLIGFVIFLPFLVIDFAVASILTSLGMVMVSPMMFSLPLKLIVFTLADGWVLLSTSLVQSYIN</sequence>
<accession>A0A0E3ZKD5</accession>
<keyword evidence="3 12" id="KW-0813">Transport</keyword>
<evidence type="ECO:0000256" key="8">
    <source>
        <dbReference type="ARBA" id="ARBA00022989"/>
    </source>
</evidence>
<keyword evidence="9 12" id="KW-0472">Membrane</keyword>
<dbReference type="InterPro" id="IPR005838">
    <property type="entry name" value="T3SS_IM_P"/>
</dbReference>
<keyword evidence="8 12" id="KW-1133">Transmembrane helix</keyword>